<dbReference type="EMBL" id="HBIO01005963">
    <property type="protein sequence ID" value="CAE0459463.1"/>
    <property type="molecule type" value="Transcribed_RNA"/>
</dbReference>
<sequence length="321" mass="35186">MKRLILLAALALLNAVAAFVSSGQNTLRPTTKSAPNPQRQLIDSRLQATKSSGGANVNSLLSANRATIDAMGKEFPDVPEITRLRFALAFSSQAEAKRALRESVAFRKGVGRSLVESAAKAYEEATSNTNGGWDNEAVRVAAPHAASINRFITPKNILTLSADNGDLIYVIRASLINDRMLMNRVTVKQMGEFFLYVKEIHNIVADARSMKSGRLCEVIFANDISGIRVPPDPRFSKALTESSKQYEKLYPSLAGPTMILNLPFVLQAFIGLIKPLFPPTVQDRLKFKSAPVLARLKELTPLSSSNDRSRKAFLTEIKTLL</sequence>
<feature type="signal peptide" evidence="1">
    <location>
        <begin position="1"/>
        <end position="18"/>
    </location>
</feature>
<keyword evidence="1" id="KW-0732">Signal</keyword>
<reference evidence="3" key="1">
    <citation type="submission" date="2021-01" db="EMBL/GenBank/DDBJ databases">
        <authorList>
            <person name="Corre E."/>
            <person name="Pelletier E."/>
            <person name="Niang G."/>
            <person name="Scheremetjew M."/>
            <person name="Finn R."/>
            <person name="Kale V."/>
            <person name="Holt S."/>
            <person name="Cochrane G."/>
            <person name="Meng A."/>
            <person name="Brown T."/>
            <person name="Cohen L."/>
        </authorList>
    </citation>
    <scope>NUCLEOTIDE SEQUENCE</scope>
    <source>
        <strain evidence="3">MM31A-1</strain>
    </source>
</reference>
<accession>A0A7S3PYR4</accession>
<name>A0A7S3PYR4_9STRA</name>
<dbReference type="Gene3D" id="3.40.525.10">
    <property type="entry name" value="CRAL-TRIO lipid binding domain"/>
    <property type="match status" value="1"/>
</dbReference>
<dbReference type="Pfam" id="PF00650">
    <property type="entry name" value="CRAL_TRIO"/>
    <property type="match status" value="1"/>
</dbReference>
<feature type="domain" description="CRAL-TRIO" evidence="2">
    <location>
        <begin position="145"/>
        <end position="321"/>
    </location>
</feature>
<dbReference type="PROSITE" id="PS50191">
    <property type="entry name" value="CRAL_TRIO"/>
    <property type="match status" value="1"/>
</dbReference>
<gene>
    <name evidence="3" type="ORF">CDEB00056_LOCUS4304</name>
</gene>
<dbReference type="SUPFAM" id="SSF52087">
    <property type="entry name" value="CRAL/TRIO domain"/>
    <property type="match status" value="1"/>
</dbReference>
<evidence type="ECO:0000256" key="1">
    <source>
        <dbReference type="SAM" id="SignalP"/>
    </source>
</evidence>
<feature type="chain" id="PRO_5030700764" description="CRAL-TRIO domain-containing protein" evidence="1">
    <location>
        <begin position="19"/>
        <end position="321"/>
    </location>
</feature>
<dbReference type="AlphaFoldDB" id="A0A7S3PYR4"/>
<protein>
    <recommendedName>
        <fullName evidence="2">CRAL-TRIO domain-containing protein</fullName>
    </recommendedName>
</protein>
<organism evidence="3">
    <name type="scientific">Chaetoceros debilis</name>
    <dbReference type="NCBI Taxonomy" id="122233"/>
    <lineage>
        <taxon>Eukaryota</taxon>
        <taxon>Sar</taxon>
        <taxon>Stramenopiles</taxon>
        <taxon>Ochrophyta</taxon>
        <taxon>Bacillariophyta</taxon>
        <taxon>Coscinodiscophyceae</taxon>
        <taxon>Chaetocerotophycidae</taxon>
        <taxon>Chaetocerotales</taxon>
        <taxon>Chaetocerotaceae</taxon>
        <taxon>Chaetoceros</taxon>
    </lineage>
</organism>
<dbReference type="InterPro" id="IPR001251">
    <property type="entry name" value="CRAL-TRIO_dom"/>
</dbReference>
<evidence type="ECO:0000259" key="2">
    <source>
        <dbReference type="PROSITE" id="PS50191"/>
    </source>
</evidence>
<evidence type="ECO:0000313" key="3">
    <source>
        <dbReference type="EMBL" id="CAE0459463.1"/>
    </source>
</evidence>
<dbReference type="InterPro" id="IPR036865">
    <property type="entry name" value="CRAL-TRIO_dom_sf"/>
</dbReference>
<proteinExistence type="predicted"/>